<comment type="caution">
    <text evidence="2">The sequence shown here is derived from an EMBL/GenBank/DDBJ whole genome shotgun (WGS) entry which is preliminary data.</text>
</comment>
<keyword evidence="3" id="KW-1185">Reference proteome</keyword>
<evidence type="ECO:0000313" key="2">
    <source>
        <dbReference type="EMBL" id="KAH3895688.1"/>
    </source>
</evidence>
<dbReference type="Proteomes" id="UP000828390">
    <property type="component" value="Unassembled WGS sequence"/>
</dbReference>
<protein>
    <submittedName>
        <fullName evidence="2">Uncharacterized protein</fullName>
    </submittedName>
</protein>
<evidence type="ECO:0000256" key="1">
    <source>
        <dbReference type="SAM" id="MobiDB-lite"/>
    </source>
</evidence>
<name>A0A9D4NJ94_DREPO</name>
<sequence length="75" mass="8760">MKIEQKVKQKSMMSTQVLNVKQKSMLSTQVLMPQMAMEAWTKMTTLYQMGMKRNLREREKGSPPKKAANVRNSQR</sequence>
<feature type="region of interest" description="Disordered" evidence="1">
    <location>
        <begin position="53"/>
        <end position="75"/>
    </location>
</feature>
<gene>
    <name evidence="2" type="ORF">DPMN_019853</name>
</gene>
<proteinExistence type="predicted"/>
<dbReference type="EMBL" id="JAIWYP010000001">
    <property type="protein sequence ID" value="KAH3895688.1"/>
    <property type="molecule type" value="Genomic_DNA"/>
</dbReference>
<evidence type="ECO:0000313" key="3">
    <source>
        <dbReference type="Proteomes" id="UP000828390"/>
    </source>
</evidence>
<reference evidence="2" key="2">
    <citation type="submission" date="2020-11" db="EMBL/GenBank/DDBJ databases">
        <authorList>
            <person name="McCartney M.A."/>
            <person name="Auch B."/>
            <person name="Kono T."/>
            <person name="Mallez S."/>
            <person name="Becker A."/>
            <person name="Gohl D.M."/>
            <person name="Silverstein K.A.T."/>
            <person name="Koren S."/>
            <person name="Bechman K.B."/>
            <person name="Herman A."/>
            <person name="Abrahante J.E."/>
            <person name="Garbe J."/>
        </authorList>
    </citation>
    <scope>NUCLEOTIDE SEQUENCE</scope>
    <source>
        <strain evidence="2">Duluth1</strain>
        <tissue evidence="2">Whole animal</tissue>
    </source>
</reference>
<accession>A0A9D4NJ94</accession>
<dbReference type="AlphaFoldDB" id="A0A9D4NJ94"/>
<reference evidence="2" key="1">
    <citation type="journal article" date="2019" name="bioRxiv">
        <title>The Genome of the Zebra Mussel, Dreissena polymorpha: A Resource for Invasive Species Research.</title>
        <authorList>
            <person name="McCartney M.A."/>
            <person name="Auch B."/>
            <person name="Kono T."/>
            <person name="Mallez S."/>
            <person name="Zhang Y."/>
            <person name="Obille A."/>
            <person name="Becker A."/>
            <person name="Abrahante J.E."/>
            <person name="Garbe J."/>
            <person name="Badalamenti J.P."/>
            <person name="Herman A."/>
            <person name="Mangelson H."/>
            <person name="Liachko I."/>
            <person name="Sullivan S."/>
            <person name="Sone E.D."/>
            <person name="Koren S."/>
            <person name="Silverstein K.A.T."/>
            <person name="Beckman K.B."/>
            <person name="Gohl D.M."/>
        </authorList>
    </citation>
    <scope>NUCLEOTIDE SEQUENCE</scope>
    <source>
        <strain evidence="2">Duluth1</strain>
        <tissue evidence="2">Whole animal</tissue>
    </source>
</reference>
<organism evidence="2 3">
    <name type="scientific">Dreissena polymorpha</name>
    <name type="common">Zebra mussel</name>
    <name type="synonym">Mytilus polymorpha</name>
    <dbReference type="NCBI Taxonomy" id="45954"/>
    <lineage>
        <taxon>Eukaryota</taxon>
        <taxon>Metazoa</taxon>
        <taxon>Spiralia</taxon>
        <taxon>Lophotrochozoa</taxon>
        <taxon>Mollusca</taxon>
        <taxon>Bivalvia</taxon>
        <taxon>Autobranchia</taxon>
        <taxon>Heteroconchia</taxon>
        <taxon>Euheterodonta</taxon>
        <taxon>Imparidentia</taxon>
        <taxon>Neoheterodontei</taxon>
        <taxon>Myida</taxon>
        <taxon>Dreissenoidea</taxon>
        <taxon>Dreissenidae</taxon>
        <taxon>Dreissena</taxon>
    </lineage>
</organism>